<reference evidence="2" key="1">
    <citation type="submission" date="2023-06" db="EMBL/GenBank/DDBJ databases">
        <title>Genomic of Parafulvivirga corallium.</title>
        <authorList>
            <person name="Wang G."/>
        </authorList>
    </citation>
    <scope>NUCLEOTIDE SEQUENCE</scope>
    <source>
        <strain evidence="2">BMA10</strain>
    </source>
</reference>
<keyword evidence="3" id="KW-1185">Reference proteome</keyword>
<feature type="transmembrane region" description="Helical" evidence="1">
    <location>
        <begin position="213"/>
        <end position="241"/>
    </location>
</feature>
<gene>
    <name evidence="2" type="ORF">QQ008_29980</name>
</gene>
<feature type="transmembrane region" description="Helical" evidence="1">
    <location>
        <begin position="253"/>
        <end position="275"/>
    </location>
</feature>
<organism evidence="2 3">
    <name type="scientific">Splendidivirga corallicola</name>
    <dbReference type="NCBI Taxonomy" id="3051826"/>
    <lineage>
        <taxon>Bacteria</taxon>
        <taxon>Pseudomonadati</taxon>
        <taxon>Bacteroidota</taxon>
        <taxon>Cytophagia</taxon>
        <taxon>Cytophagales</taxon>
        <taxon>Splendidivirgaceae</taxon>
        <taxon>Splendidivirga</taxon>
    </lineage>
</organism>
<feature type="transmembrane region" description="Helical" evidence="1">
    <location>
        <begin position="412"/>
        <end position="431"/>
    </location>
</feature>
<evidence type="ECO:0000256" key="1">
    <source>
        <dbReference type="SAM" id="Phobius"/>
    </source>
</evidence>
<feature type="transmembrane region" description="Helical" evidence="1">
    <location>
        <begin position="161"/>
        <end position="179"/>
    </location>
</feature>
<accession>A0ABT8KXU8</accession>
<comment type="caution">
    <text evidence="2">The sequence shown here is derived from an EMBL/GenBank/DDBJ whole genome shotgun (WGS) entry which is preliminary data.</text>
</comment>
<protein>
    <recommendedName>
        <fullName evidence="4">Glycosyltransferase RgtA/B/C/D-like domain-containing protein</fullName>
    </recommendedName>
</protein>
<keyword evidence="1" id="KW-1133">Transmembrane helix</keyword>
<keyword evidence="1" id="KW-0472">Membrane</keyword>
<feature type="transmembrane region" description="Helical" evidence="1">
    <location>
        <begin position="349"/>
        <end position="373"/>
    </location>
</feature>
<proteinExistence type="predicted"/>
<feature type="transmembrane region" description="Helical" evidence="1">
    <location>
        <begin position="132"/>
        <end position="154"/>
    </location>
</feature>
<dbReference type="Proteomes" id="UP001172082">
    <property type="component" value="Unassembled WGS sequence"/>
</dbReference>
<feature type="transmembrane region" description="Helical" evidence="1">
    <location>
        <begin position="6"/>
        <end position="23"/>
    </location>
</feature>
<feature type="transmembrane region" description="Helical" evidence="1">
    <location>
        <begin position="385"/>
        <end position="406"/>
    </location>
</feature>
<evidence type="ECO:0000313" key="2">
    <source>
        <dbReference type="EMBL" id="MDN5205651.1"/>
    </source>
</evidence>
<feature type="transmembrane region" description="Helical" evidence="1">
    <location>
        <begin position="35"/>
        <end position="57"/>
    </location>
</feature>
<dbReference type="EMBL" id="JAUJEA010000023">
    <property type="protein sequence ID" value="MDN5205651.1"/>
    <property type="molecule type" value="Genomic_DNA"/>
</dbReference>
<sequence length="435" mass="49598">MEAKDIIITPLLIILIFAVIYIFKAKISNEILRKYFFLGLIVKILGALSIGFLYQFYYEGGDTFAYHTHGSRHIWEAFMDSPIAGLKLLFADGVHYPDTYSYSSKIWYYKDPSAYNIVRISAIFDLLTFSTYSATAVLFSIATFSGIWALFLTFYKICPKLHFQLALAILFMPSVFLWGSGILKDSVTLCSLGWATYAVHKAFFLRRHVIRNLIVFLIACCLIFAIKKYILLTFLPAVIIWIFTYKMVKIHNLVLKILITPFILLISAMIAYFAITKIGDDDPRYAVENLAETAKTTAYDIAYWTGRDAGSTYELGELDGTFLGLLKLGPKAINTALFRPYLWEIKSPLMILSSMEALISLSLTIYLIFATRVIGLKLIFNNPTIIFCLAFSLVFAFAVGVSTFNFGTLSRYKIPMIPYYFTGMAFIYYHFKNRK</sequence>
<dbReference type="RefSeq" id="WP_346755671.1">
    <property type="nucleotide sequence ID" value="NZ_JAUJEA010000023.1"/>
</dbReference>
<evidence type="ECO:0008006" key="4">
    <source>
        <dbReference type="Google" id="ProtNLM"/>
    </source>
</evidence>
<evidence type="ECO:0000313" key="3">
    <source>
        <dbReference type="Proteomes" id="UP001172082"/>
    </source>
</evidence>
<name>A0ABT8KXU8_9BACT</name>
<keyword evidence="1" id="KW-0812">Transmembrane</keyword>